<dbReference type="AlphaFoldDB" id="A0A1A2ZVG5"/>
<evidence type="ECO:0000256" key="2">
    <source>
        <dbReference type="SAM" id="MobiDB-lite"/>
    </source>
</evidence>
<dbReference type="InterPro" id="IPR038332">
    <property type="entry name" value="PPE_sf"/>
</dbReference>
<evidence type="ECO:0000256" key="1">
    <source>
        <dbReference type="ARBA" id="ARBA00010652"/>
    </source>
</evidence>
<reference evidence="5" key="1">
    <citation type="submission" date="2016-06" db="EMBL/GenBank/DDBJ databases">
        <authorList>
            <person name="Sutton G."/>
            <person name="Brinkac L."/>
            <person name="Sanka R."/>
            <person name="Adams M."/>
            <person name="Lau E."/>
            <person name="Sam S."/>
            <person name="Sreng N."/>
            <person name="Him V."/>
            <person name="Kerleguer A."/>
            <person name="Cheng S."/>
        </authorList>
    </citation>
    <scope>NUCLEOTIDE SEQUENCE [LARGE SCALE GENOMIC DNA]</scope>
    <source>
        <strain evidence="5">E861</strain>
    </source>
</reference>
<sequence length="395" mass="39396">MPDPRWSGPPEVIAATFEAGSPASVIANNAAWTAETSCHETVMGLSAVNTAATAAAWQGLGAVSSTTAVLGLNAALQTLAAWTMEKIALTQAAVDAFIAASSSVIPAQVCQLNRDEWVAANATNFFGIRTPEIVGLDSEYFGEHWPHNSSVGWAYSAALGTLCIALALPPPIAPVAASPAGPAAAGEAVAEAAAQTGMNDALQLSNRAAQSVGQTTSTPAATSEGLSALIEPLQQGVSGVLQPLTTSAQTPMQGLAGMPQAFLQTVGGMFPTAAIPEGATTSGGEPALRAGEGAGRLTSGTFSGASGVGAYPGAGLTSYTRPASSFEPPVGGRPTGLRSDLLGAAAHRSPTTSPAAGSAMPMTPAGPSPRGDRVPDKRVVARAHVAVDADPVPDE</sequence>
<protein>
    <recommendedName>
        <fullName evidence="3">PPE domain-containing protein</fullName>
    </recommendedName>
</protein>
<dbReference type="EMBL" id="LZKJ01000006">
    <property type="protein sequence ID" value="OBI53688.1"/>
    <property type="molecule type" value="Genomic_DNA"/>
</dbReference>
<organism evidence="4 5">
    <name type="scientific">Mycobacterium kyorinense</name>
    <dbReference type="NCBI Taxonomy" id="487514"/>
    <lineage>
        <taxon>Bacteria</taxon>
        <taxon>Bacillati</taxon>
        <taxon>Actinomycetota</taxon>
        <taxon>Actinomycetes</taxon>
        <taxon>Mycobacteriales</taxon>
        <taxon>Mycobacteriaceae</taxon>
        <taxon>Mycobacterium</taxon>
    </lineage>
</organism>
<dbReference type="OrthoDB" id="4721978at2"/>
<accession>A0A1A2ZVG5</accession>
<dbReference type="Pfam" id="PF00823">
    <property type="entry name" value="PPE"/>
    <property type="match status" value="1"/>
</dbReference>
<dbReference type="Gene3D" id="1.20.1260.20">
    <property type="entry name" value="PPE superfamily"/>
    <property type="match status" value="1"/>
</dbReference>
<feature type="region of interest" description="Disordered" evidence="2">
    <location>
        <begin position="346"/>
        <end position="376"/>
    </location>
</feature>
<comment type="similarity">
    <text evidence="1">Belongs to the mycobacterial PPE family.</text>
</comment>
<name>A0A1A2ZVG5_9MYCO</name>
<dbReference type="InterPro" id="IPR000030">
    <property type="entry name" value="PPE_dom"/>
</dbReference>
<gene>
    <name evidence="4" type="ORF">A5707_11270</name>
</gene>
<dbReference type="Proteomes" id="UP000093592">
    <property type="component" value="Unassembled WGS sequence"/>
</dbReference>
<evidence type="ECO:0000313" key="4">
    <source>
        <dbReference type="EMBL" id="OBI53688.1"/>
    </source>
</evidence>
<dbReference type="SUPFAM" id="SSF140459">
    <property type="entry name" value="PE/PPE dimer-like"/>
    <property type="match status" value="1"/>
</dbReference>
<comment type="caution">
    <text evidence="4">The sequence shown here is derived from an EMBL/GenBank/DDBJ whole genome shotgun (WGS) entry which is preliminary data.</text>
</comment>
<evidence type="ECO:0000259" key="3">
    <source>
        <dbReference type="Pfam" id="PF00823"/>
    </source>
</evidence>
<dbReference type="RefSeq" id="WP_065012561.1">
    <property type="nucleotide sequence ID" value="NZ_LZKJ01000006.1"/>
</dbReference>
<proteinExistence type="inferred from homology"/>
<evidence type="ECO:0000313" key="5">
    <source>
        <dbReference type="Proteomes" id="UP000093592"/>
    </source>
</evidence>
<feature type="domain" description="PPE" evidence="3">
    <location>
        <begin position="9"/>
        <end position="159"/>
    </location>
</feature>